<feature type="signal peptide" evidence="1">
    <location>
        <begin position="1"/>
        <end position="25"/>
    </location>
</feature>
<dbReference type="PIRSF" id="PIRSF002741">
    <property type="entry name" value="MppA"/>
    <property type="match status" value="1"/>
</dbReference>
<dbReference type="Proteomes" id="UP001596306">
    <property type="component" value="Unassembled WGS sequence"/>
</dbReference>
<dbReference type="Gene3D" id="3.40.190.10">
    <property type="entry name" value="Periplasmic binding protein-like II"/>
    <property type="match status" value="1"/>
</dbReference>
<comment type="caution">
    <text evidence="3">The sequence shown here is derived from an EMBL/GenBank/DDBJ whole genome shotgun (WGS) entry which is preliminary data.</text>
</comment>
<organism evidence="3 4">
    <name type="scientific">Luethyella okanaganae</name>
    <dbReference type="NCBI Taxonomy" id="69372"/>
    <lineage>
        <taxon>Bacteria</taxon>
        <taxon>Bacillati</taxon>
        <taxon>Actinomycetota</taxon>
        <taxon>Actinomycetes</taxon>
        <taxon>Micrococcales</taxon>
        <taxon>Microbacteriaceae</taxon>
        <taxon>Luethyella</taxon>
    </lineage>
</organism>
<dbReference type="RefSeq" id="WP_386732549.1">
    <property type="nucleotide sequence ID" value="NZ_JBHSTP010000003.1"/>
</dbReference>
<feature type="domain" description="Solute-binding protein family 5" evidence="2">
    <location>
        <begin position="89"/>
        <end position="442"/>
    </location>
</feature>
<dbReference type="InterPro" id="IPR030678">
    <property type="entry name" value="Peptide/Ni-bd"/>
</dbReference>
<evidence type="ECO:0000313" key="3">
    <source>
        <dbReference type="EMBL" id="MFC6357103.1"/>
    </source>
</evidence>
<accession>A0ABW1VG66</accession>
<keyword evidence="1" id="KW-0732">Signal</keyword>
<proteinExistence type="predicted"/>
<sequence>MKMSHLRFAAAFVASALLLSGCGGTADPAPTETAAGETPVAGGDLSILVASGMTNWDPGASTGSFPGVVWDRLYAVYGALITVDVDGRVQPGLAESLTTDDGGTTWTLTLRDGLAFTDGTTLDSGAVKANWDRFAEPANALGAARIASTFTSKVVDATTLAITPSTKNPILDKQIADAIPFVASPATFPAGPGPYTTPVGAGPYVLEKWDPAVGETLVKNADYYDDGLPYLDSLTFTLVADPAQRVSTVVQGGAQSMNGYPFQFISDKDNPAVSTFAVASGGVRHLVFNTQSDLFGELRARQAVQLAIDPAELVQTLTQDPSALGGTSLFPEDSQYYDASAVLPKRNLEKAQALVDELKAEGADLQVDILVAAVPELVRAGELLQLTLQQLDGLTVTVNQIPIPEWRAEAFDKDNFDITFYPGVFDLNSPEVGMANLFGKGGLDNVANFGNDDMNAAIDKAQKATSDEARVDAIRAVQEVYVREIPIVAFGIDHRTFLHGADVTGFASMGRGALYTDRLGYVAE</sequence>
<evidence type="ECO:0000256" key="1">
    <source>
        <dbReference type="SAM" id="SignalP"/>
    </source>
</evidence>
<dbReference type="EMBL" id="JBHSTP010000003">
    <property type="protein sequence ID" value="MFC6357103.1"/>
    <property type="molecule type" value="Genomic_DNA"/>
</dbReference>
<dbReference type="CDD" id="cd00995">
    <property type="entry name" value="PBP2_NikA_DppA_OppA_like"/>
    <property type="match status" value="1"/>
</dbReference>
<dbReference type="InterPro" id="IPR000914">
    <property type="entry name" value="SBP_5_dom"/>
</dbReference>
<evidence type="ECO:0000259" key="2">
    <source>
        <dbReference type="Pfam" id="PF00496"/>
    </source>
</evidence>
<feature type="chain" id="PRO_5046911408" evidence="1">
    <location>
        <begin position="26"/>
        <end position="524"/>
    </location>
</feature>
<dbReference type="SUPFAM" id="SSF53850">
    <property type="entry name" value="Periplasmic binding protein-like II"/>
    <property type="match status" value="1"/>
</dbReference>
<gene>
    <name evidence="3" type="ORF">ACFQB0_13410</name>
</gene>
<reference evidence="4" key="1">
    <citation type="journal article" date="2019" name="Int. J. Syst. Evol. Microbiol.">
        <title>The Global Catalogue of Microorganisms (GCM) 10K type strain sequencing project: providing services to taxonomists for standard genome sequencing and annotation.</title>
        <authorList>
            <consortium name="The Broad Institute Genomics Platform"/>
            <consortium name="The Broad Institute Genome Sequencing Center for Infectious Disease"/>
            <person name="Wu L."/>
            <person name="Ma J."/>
        </authorList>
    </citation>
    <scope>NUCLEOTIDE SEQUENCE [LARGE SCALE GENOMIC DNA]</scope>
    <source>
        <strain evidence="4">CCUG 43304</strain>
    </source>
</reference>
<dbReference type="Gene3D" id="3.10.105.10">
    <property type="entry name" value="Dipeptide-binding Protein, Domain 3"/>
    <property type="match status" value="1"/>
</dbReference>
<protein>
    <submittedName>
        <fullName evidence="3">ABC transporter substrate-binding protein</fullName>
    </submittedName>
</protein>
<evidence type="ECO:0000313" key="4">
    <source>
        <dbReference type="Proteomes" id="UP001596306"/>
    </source>
</evidence>
<name>A0ABW1VG66_9MICO</name>
<keyword evidence="4" id="KW-1185">Reference proteome</keyword>
<dbReference type="Pfam" id="PF00496">
    <property type="entry name" value="SBP_bac_5"/>
    <property type="match status" value="1"/>
</dbReference>
<dbReference type="PANTHER" id="PTHR30290">
    <property type="entry name" value="PERIPLASMIC BINDING COMPONENT OF ABC TRANSPORTER"/>
    <property type="match status" value="1"/>
</dbReference>
<dbReference type="InterPro" id="IPR039424">
    <property type="entry name" value="SBP_5"/>
</dbReference>
<dbReference type="PROSITE" id="PS51257">
    <property type="entry name" value="PROKAR_LIPOPROTEIN"/>
    <property type="match status" value="1"/>
</dbReference>